<keyword evidence="1" id="KW-0732">Signal</keyword>
<dbReference type="EMBL" id="JACHGW010000002">
    <property type="protein sequence ID" value="MBB6050946.1"/>
    <property type="molecule type" value="Genomic_DNA"/>
</dbReference>
<feature type="chain" id="PRO_5031372377" evidence="1">
    <location>
        <begin position="18"/>
        <end position="164"/>
    </location>
</feature>
<name>A0A7W9SQJ8_ARMRO</name>
<reference evidence="2 3" key="1">
    <citation type="submission" date="2020-08" db="EMBL/GenBank/DDBJ databases">
        <title>Genomic Encyclopedia of Type Strains, Phase IV (KMG-IV): sequencing the most valuable type-strain genomes for metagenomic binning, comparative biology and taxonomic classification.</title>
        <authorList>
            <person name="Goeker M."/>
        </authorList>
    </citation>
    <scope>NUCLEOTIDE SEQUENCE [LARGE SCALE GENOMIC DNA]</scope>
    <source>
        <strain evidence="2 3">DSM 23562</strain>
    </source>
</reference>
<evidence type="ECO:0000313" key="2">
    <source>
        <dbReference type="EMBL" id="MBB6050946.1"/>
    </source>
</evidence>
<feature type="signal peptide" evidence="1">
    <location>
        <begin position="1"/>
        <end position="17"/>
    </location>
</feature>
<proteinExistence type="predicted"/>
<protein>
    <submittedName>
        <fullName evidence="2">Uncharacterized protein</fullName>
    </submittedName>
</protein>
<dbReference type="Proteomes" id="UP000520814">
    <property type="component" value="Unassembled WGS sequence"/>
</dbReference>
<dbReference type="AlphaFoldDB" id="A0A7W9SQJ8"/>
<dbReference type="PROSITE" id="PS51257">
    <property type="entry name" value="PROKAR_LIPOPROTEIN"/>
    <property type="match status" value="1"/>
</dbReference>
<accession>A0A7W9SQJ8</accession>
<gene>
    <name evidence="2" type="ORF">HNQ39_002737</name>
</gene>
<keyword evidence="3" id="KW-1185">Reference proteome</keyword>
<dbReference type="RefSeq" id="WP_184196833.1">
    <property type="nucleotide sequence ID" value="NZ_JACHGW010000002.1"/>
</dbReference>
<evidence type="ECO:0000313" key="3">
    <source>
        <dbReference type="Proteomes" id="UP000520814"/>
    </source>
</evidence>
<comment type="caution">
    <text evidence="2">The sequence shown here is derived from an EMBL/GenBank/DDBJ whole genome shotgun (WGS) entry which is preliminary data.</text>
</comment>
<sequence length="164" mass="17555">MHRVSLLVVLLAALSLAGCSKPTRQGTEPLSSPAAGYVRLIPVKVKETPDTLHYQWSLLGERNWTTPSVSGGKASLAGVYKLNDPKTYGGCPTWLCDVTFTKQATDWKWELRLHGSNGKTATETGTAAGTPEILAPKDTDTRLPADIPLARLGEKTLTLDAPAS</sequence>
<organism evidence="2 3">
    <name type="scientific">Armatimonas rosea</name>
    <dbReference type="NCBI Taxonomy" id="685828"/>
    <lineage>
        <taxon>Bacteria</taxon>
        <taxon>Bacillati</taxon>
        <taxon>Armatimonadota</taxon>
        <taxon>Armatimonadia</taxon>
        <taxon>Armatimonadales</taxon>
        <taxon>Armatimonadaceae</taxon>
        <taxon>Armatimonas</taxon>
    </lineage>
</organism>
<evidence type="ECO:0000256" key="1">
    <source>
        <dbReference type="SAM" id="SignalP"/>
    </source>
</evidence>